<dbReference type="AlphaFoldDB" id="X0S4M2"/>
<comment type="caution">
    <text evidence="1">The sequence shown here is derived from an EMBL/GenBank/DDBJ whole genome shotgun (WGS) entry which is preliminary data.</text>
</comment>
<accession>X0S4M2</accession>
<gene>
    <name evidence="1" type="ORF">S01H1_07716</name>
</gene>
<proteinExistence type="predicted"/>
<evidence type="ECO:0000313" key="1">
    <source>
        <dbReference type="EMBL" id="GAF70887.1"/>
    </source>
</evidence>
<reference evidence="1" key="1">
    <citation type="journal article" date="2014" name="Front. Microbiol.">
        <title>High frequency of phylogenetically diverse reductive dehalogenase-homologous genes in deep subseafloor sedimentary metagenomes.</title>
        <authorList>
            <person name="Kawai M."/>
            <person name="Futagami T."/>
            <person name="Toyoda A."/>
            <person name="Takaki Y."/>
            <person name="Nishi S."/>
            <person name="Hori S."/>
            <person name="Arai W."/>
            <person name="Tsubouchi T."/>
            <person name="Morono Y."/>
            <person name="Uchiyama I."/>
            <person name="Ito T."/>
            <person name="Fujiyama A."/>
            <person name="Inagaki F."/>
            <person name="Takami H."/>
        </authorList>
    </citation>
    <scope>NUCLEOTIDE SEQUENCE</scope>
    <source>
        <strain evidence="1">Expedition CK06-06</strain>
    </source>
</reference>
<dbReference type="EMBL" id="BARS01003964">
    <property type="protein sequence ID" value="GAF70887.1"/>
    <property type="molecule type" value="Genomic_DNA"/>
</dbReference>
<name>X0S4M2_9ZZZZ</name>
<organism evidence="1">
    <name type="scientific">marine sediment metagenome</name>
    <dbReference type="NCBI Taxonomy" id="412755"/>
    <lineage>
        <taxon>unclassified sequences</taxon>
        <taxon>metagenomes</taxon>
        <taxon>ecological metagenomes</taxon>
    </lineage>
</organism>
<sequence length="82" mass="9506">MADGSVDGIARSITAEIARQVDRKVQAILEEGGKDEWIAWFQTEVEHWKTRCEELEMELLMLENSYEVNPIIEIQPKNRGLF</sequence>
<protein>
    <submittedName>
        <fullName evidence="1">Uncharacterized protein</fullName>
    </submittedName>
</protein>